<proteinExistence type="inferred from homology"/>
<dbReference type="GO" id="GO:0031083">
    <property type="term" value="C:BLOC-1 complex"/>
    <property type="evidence" value="ECO:0007669"/>
    <property type="project" value="TreeGrafter"/>
</dbReference>
<dbReference type="GO" id="GO:0099078">
    <property type="term" value="C:BORC complex"/>
    <property type="evidence" value="ECO:0007669"/>
    <property type="project" value="TreeGrafter"/>
</dbReference>
<reference evidence="4" key="1">
    <citation type="submission" date="2017-02" db="UniProtKB">
        <authorList>
            <consortium name="WormBaseParasite"/>
        </authorList>
    </citation>
    <scope>IDENTIFICATION</scope>
</reference>
<comment type="similarity">
    <text evidence="1">Belongs to the BLOC1S2 family.</text>
</comment>
<dbReference type="AlphaFoldDB" id="A0A0M3IAC2"/>
<feature type="region of interest" description="Disordered" evidence="2">
    <location>
        <begin position="1"/>
        <end position="20"/>
    </location>
</feature>
<name>A0A0M3IAC2_ASCLU</name>
<dbReference type="GO" id="GO:0043015">
    <property type="term" value="F:gamma-tubulin binding"/>
    <property type="evidence" value="ECO:0007669"/>
    <property type="project" value="TreeGrafter"/>
</dbReference>
<evidence type="ECO:0000256" key="2">
    <source>
        <dbReference type="SAM" id="MobiDB-lite"/>
    </source>
</evidence>
<keyword evidence="3" id="KW-1185">Reference proteome</keyword>
<dbReference type="PANTHER" id="PTHR46479:SF1">
    <property type="entry name" value="BIOGENESIS OF LYSOSOME-RELATED ORGANELLES COMPLEX 1 SUBUNIT 2"/>
    <property type="match status" value="1"/>
</dbReference>
<sequence>MAQMINERASTSIECPPTPAPTIVTSEMRQLADTMYEKVASYLQGQIDGTIAEYKLLEDMNNVTGQRYDDMKQVASGVATKLSQLNQKCTFASFTSTSWMAKLSEVVLSKRLEGTKKLRVKFEVALGELHESLRPYLQQIDEIDESSRRLEEAATILDQYVTSLGSLLLPSKSYYWYCLL</sequence>
<dbReference type="Proteomes" id="UP000036681">
    <property type="component" value="Unplaced"/>
</dbReference>
<evidence type="ECO:0000313" key="3">
    <source>
        <dbReference type="Proteomes" id="UP000036681"/>
    </source>
</evidence>
<evidence type="ECO:0000313" key="4">
    <source>
        <dbReference type="WBParaSite" id="ALUE_0001450801-mRNA-1"/>
    </source>
</evidence>
<accession>A0A0M3IAC2</accession>
<dbReference type="GO" id="GO:0032418">
    <property type="term" value="P:lysosome localization"/>
    <property type="evidence" value="ECO:0007669"/>
    <property type="project" value="TreeGrafter"/>
</dbReference>
<organism evidence="3 4">
    <name type="scientific">Ascaris lumbricoides</name>
    <name type="common">Giant roundworm</name>
    <dbReference type="NCBI Taxonomy" id="6252"/>
    <lineage>
        <taxon>Eukaryota</taxon>
        <taxon>Metazoa</taxon>
        <taxon>Ecdysozoa</taxon>
        <taxon>Nematoda</taxon>
        <taxon>Chromadorea</taxon>
        <taxon>Rhabditida</taxon>
        <taxon>Spirurina</taxon>
        <taxon>Ascaridomorpha</taxon>
        <taxon>Ascaridoidea</taxon>
        <taxon>Ascarididae</taxon>
        <taxon>Ascaris</taxon>
    </lineage>
</organism>
<dbReference type="GO" id="GO:0016197">
    <property type="term" value="P:endosomal transport"/>
    <property type="evidence" value="ECO:0007669"/>
    <property type="project" value="TreeGrafter"/>
</dbReference>
<dbReference type="PANTHER" id="PTHR46479">
    <property type="entry name" value="BIOGENESIS OF LYSOSOME-RELATED ORGANELLES COMPLEX 1 SUBUNIT 2"/>
    <property type="match status" value="1"/>
</dbReference>
<protein>
    <submittedName>
        <fullName evidence="4">Focal_AT domain-containing protein</fullName>
    </submittedName>
</protein>
<dbReference type="Pfam" id="PF10046">
    <property type="entry name" value="BLOC1_2"/>
    <property type="match status" value="2"/>
</dbReference>
<evidence type="ECO:0000256" key="1">
    <source>
        <dbReference type="ARBA" id="ARBA00008468"/>
    </source>
</evidence>
<dbReference type="WBParaSite" id="ALUE_0001450801-mRNA-1">
    <property type="protein sequence ID" value="ALUE_0001450801-mRNA-1"/>
    <property type="gene ID" value="ALUE_0001450801"/>
</dbReference>
<dbReference type="GO" id="GO:0000930">
    <property type="term" value="C:gamma-tubulin complex"/>
    <property type="evidence" value="ECO:0007669"/>
    <property type="project" value="TreeGrafter"/>
</dbReference>
<dbReference type="InterPro" id="IPR019269">
    <property type="entry name" value="BLOC1_su2"/>
</dbReference>